<name>A0ABV9P9Q9_9FLAO</name>
<dbReference type="RefSeq" id="WP_379742886.1">
    <property type="nucleotide sequence ID" value="NZ_JBHSGW010000027.1"/>
</dbReference>
<dbReference type="EMBL" id="JBHSGW010000027">
    <property type="protein sequence ID" value="MFC4740797.1"/>
    <property type="molecule type" value="Genomic_DNA"/>
</dbReference>
<organism evidence="1 2">
    <name type="scientific">Flavobacterium ponti</name>
    <dbReference type="NCBI Taxonomy" id="665133"/>
    <lineage>
        <taxon>Bacteria</taxon>
        <taxon>Pseudomonadati</taxon>
        <taxon>Bacteroidota</taxon>
        <taxon>Flavobacteriia</taxon>
        <taxon>Flavobacteriales</taxon>
        <taxon>Flavobacteriaceae</taxon>
        <taxon>Flavobacterium</taxon>
    </lineage>
</organism>
<evidence type="ECO:0000313" key="2">
    <source>
        <dbReference type="Proteomes" id="UP001595885"/>
    </source>
</evidence>
<proteinExistence type="predicted"/>
<evidence type="ECO:0000313" key="1">
    <source>
        <dbReference type="EMBL" id="MFC4740797.1"/>
    </source>
</evidence>
<dbReference type="Proteomes" id="UP001595885">
    <property type="component" value="Unassembled WGS sequence"/>
</dbReference>
<protein>
    <submittedName>
        <fullName evidence="1">Hydrolase</fullName>
    </submittedName>
</protein>
<gene>
    <name evidence="1" type="ORF">ACFO3U_12410</name>
</gene>
<reference evidence="2" key="1">
    <citation type="journal article" date="2019" name="Int. J. Syst. Evol. Microbiol.">
        <title>The Global Catalogue of Microorganisms (GCM) 10K type strain sequencing project: providing services to taxonomists for standard genome sequencing and annotation.</title>
        <authorList>
            <consortium name="The Broad Institute Genomics Platform"/>
            <consortium name="The Broad Institute Genome Sequencing Center for Infectious Disease"/>
            <person name="Wu L."/>
            <person name="Ma J."/>
        </authorList>
    </citation>
    <scope>NUCLEOTIDE SEQUENCE [LARGE SCALE GENOMIC DNA]</scope>
    <source>
        <strain evidence="2">CCUG 50349</strain>
    </source>
</reference>
<sequence>MKNTILYLFIFSLLINIFQYVNSNKILDAKEKQIVDSKRYLKTSRDSIKSLVLENSFDLKNNDNAQEYFYNKNIDYTKVIERVNNDINALNATKGGNPLIPYDMIDDKPFLVTRIKLVNHRWVIAEYSNGKIWGEVLLKYFIMDDKPTEFETIDTVLFEATL</sequence>
<dbReference type="GO" id="GO:0016787">
    <property type="term" value="F:hydrolase activity"/>
    <property type="evidence" value="ECO:0007669"/>
    <property type="project" value="UniProtKB-KW"/>
</dbReference>
<keyword evidence="2" id="KW-1185">Reference proteome</keyword>
<comment type="caution">
    <text evidence="1">The sequence shown here is derived from an EMBL/GenBank/DDBJ whole genome shotgun (WGS) entry which is preliminary data.</text>
</comment>
<accession>A0ABV9P9Q9</accession>
<keyword evidence="1" id="KW-0378">Hydrolase</keyword>